<dbReference type="PRINTS" id="PR00385">
    <property type="entry name" value="P450"/>
</dbReference>
<keyword evidence="9 11" id="KW-0408">Iron</keyword>
<comment type="similarity">
    <text evidence="5 11">Belongs to the cytochrome P450 family.</text>
</comment>
<proteinExistence type="inferred from homology"/>
<dbReference type="SUPFAM" id="SSF48264">
    <property type="entry name" value="Cytochrome P450"/>
    <property type="match status" value="1"/>
</dbReference>
<evidence type="ECO:0000313" key="14">
    <source>
        <dbReference type="Proteomes" id="UP001148838"/>
    </source>
</evidence>
<gene>
    <name evidence="13" type="ORF">ANN_15658</name>
</gene>
<dbReference type="PRINTS" id="PR00465">
    <property type="entry name" value="EP450IV"/>
</dbReference>
<dbReference type="Gene3D" id="1.10.630.10">
    <property type="entry name" value="Cytochrome P450"/>
    <property type="match status" value="2"/>
</dbReference>
<evidence type="ECO:0000256" key="2">
    <source>
        <dbReference type="ARBA" id="ARBA00003690"/>
    </source>
</evidence>
<comment type="cofactor">
    <cofactor evidence="1">
        <name>heme</name>
        <dbReference type="ChEBI" id="CHEBI:30413"/>
    </cofactor>
</comment>
<evidence type="ECO:0000256" key="8">
    <source>
        <dbReference type="ARBA" id="ARBA00023002"/>
    </source>
</evidence>
<keyword evidence="8 11" id="KW-0560">Oxidoreductase</keyword>
<evidence type="ECO:0000256" key="10">
    <source>
        <dbReference type="ARBA" id="ARBA00023033"/>
    </source>
</evidence>
<dbReference type="InterPro" id="IPR002403">
    <property type="entry name" value="Cyt_P450_E_grp-IV"/>
</dbReference>
<accession>A0ABQ8SHN9</accession>
<dbReference type="InterPro" id="IPR036396">
    <property type="entry name" value="Cyt_P450_sf"/>
</dbReference>
<evidence type="ECO:0000256" key="9">
    <source>
        <dbReference type="ARBA" id="ARBA00023004"/>
    </source>
</evidence>
<protein>
    <recommendedName>
        <fullName evidence="15">Cytochrome P450</fullName>
    </recommendedName>
</protein>
<dbReference type="Proteomes" id="UP001148838">
    <property type="component" value="Unassembled WGS sequence"/>
</dbReference>
<evidence type="ECO:0000256" key="4">
    <source>
        <dbReference type="ARBA" id="ARBA00004406"/>
    </source>
</evidence>
<dbReference type="PANTHER" id="PTHR24291:SF209">
    <property type="entry name" value="CYTOCHROME P450-LIKE PROTEIN"/>
    <property type="match status" value="1"/>
</dbReference>
<dbReference type="PANTHER" id="PTHR24291">
    <property type="entry name" value="CYTOCHROME P450 FAMILY 4"/>
    <property type="match status" value="1"/>
</dbReference>
<keyword evidence="12" id="KW-0472">Membrane</keyword>
<evidence type="ECO:0000256" key="11">
    <source>
        <dbReference type="RuleBase" id="RU000461"/>
    </source>
</evidence>
<comment type="function">
    <text evidence="2">May be involved in the metabolism of insect hormones and in the breakdown of synthetic insecticides.</text>
</comment>
<evidence type="ECO:0000313" key="13">
    <source>
        <dbReference type="EMBL" id="KAJ4433399.1"/>
    </source>
</evidence>
<dbReference type="Pfam" id="PF00067">
    <property type="entry name" value="p450"/>
    <property type="match status" value="1"/>
</dbReference>
<feature type="transmembrane region" description="Helical" evidence="12">
    <location>
        <begin position="6"/>
        <end position="23"/>
    </location>
</feature>
<evidence type="ECO:0000256" key="1">
    <source>
        <dbReference type="ARBA" id="ARBA00001971"/>
    </source>
</evidence>
<evidence type="ECO:0000256" key="5">
    <source>
        <dbReference type="ARBA" id="ARBA00010617"/>
    </source>
</evidence>
<reference evidence="13 14" key="1">
    <citation type="journal article" date="2022" name="Allergy">
        <title>Genome assembly and annotation of Periplaneta americana reveal a comprehensive cockroach allergen profile.</title>
        <authorList>
            <person name="Wang L."/>
            <person name="Xiong Q."/>
            <person name="Saelim N."/>
            <person name="Wang L."/>
            <person name="Nong W."/>
            <person name="Wan A.T."/>
            <person name="Shi M."/>
            <person name="Liu X."/>
            <person name="Cao Q."/>
            <person name="Hui J.H.L."/>
            <person name="Sookrung N."/>
            <person name="Leung T.F."/>
            <person name="Tungtrongchitr A."/>
            <person name="Tsui S.K.W."/>
        </authorList>
    </citation>
    <scope>NUCLEOTIDE SEQUENCE [LARGE SCALE GENOMIC DNA]</scope>
    <source>
        <strain evidence="13">PWHHKU_190912</strain>
    </source>
</reference>
<evidence type="ECO:0000256" key="12">
    <source>
        <dbReference type="SAM" id="Phobius"/>
    </source>
</evidence>
<sequence length="486" mass="56525">MEPWTLLIAGVLFIVAMMFLFPSDKNKSQVVKQLNKLPGPPAYPIIGTVLPMAFLKRNELFTFIQDNIAKYKPMFRTWNGRQPEIHIMKPEHVEVLLRSSDHIDKGDFYSLLHKWLGTGLLTSTGQKWFKHRKMITPTFHFKILDNFVEVFSEKSEILVDKLKKEVGSQRFDIYPYITKCALDIICETAMGTPIFAQDERGSDYVKAVYDMSELTVYRLFRPWLKNDFVYSFTKKGKRNAECLRVLHGFTKRVIQERKSQLEGNFNKSPGTSTDEDAFVGKKKRKAFLDLLLESSIGDVKLTDEELREEVDTFMFEEKAYEEQKNIFQGSDRSVTMKELNEMKYLERVIKESLRLYPSVPIIGRQLHSEAKLGDFTMPAGCTVLFHIFNVHRNPEQFPNPEKFDPDNFLPERVAKRHPYSYIPFSAGPRNCIGQKFALLEEKTVLSYILRNYEVTSLDKRQDVNLMTELILRPENGINVSIKPRNK</sequence>
<keyword evidence="12" id="KW-0812">Transmembrane</keyword>
<comment type="subcellular location">
    <subcellularLocation>
        <location evidence="4">Endoplasmic reticulum membrane</location>
        <topology evidence="4">Peripheral membrane protein</topology>
    </subcellularLocation>
    <subcellularLocation>
        <location evidence="3">Microsome membrane</location>
        <topology evidence="3">Peripheral membrane protein</topology>
    </subcellularLocation>
</comment>
<keyword evidence="14" id="KW-1185">Reference proteome</keyword>
<keyword evidence="10 11" id="KW-0503">Monooxygenase</keyword>
<dbReference type="PROSITE" id="PS00086">
    <property type="entry name" value="CYTOCHROME_P450"/>
    <property type="match status" value="1"/>
</dbReference>
<keyword evidence="12" id="KW-1133">Transmembrane helix</keyword>
<evidence type="ECO:0000256" key="3">
    <source>
        <dbReference type="ARBA" id="ARBA00004174"/>
    </source>
</evidence>
<evidence type="ECO:0008006" key="15">
    <source>
        <dbReference type="Google" id="ProtNLM"/>
    </source>
</evidence>
<dbReference type="InterPro" id="IPR017972">
    <property type="entry name" value="Cyt_P450_CS"/>
</dbReference>
<comment type="caution">
    <text evidence="13">The sequence shown here is derived from an EMBL/GenBank/DDBJ whole genome shotgun (WGS) entry which is preliminary data.</text>
</comment>
<name>A0ABQ8SHN9_PERAM</name>
<dbReference type="InterPro" id="IPR050196">
    <property type="entry name" value="Cytochrome_P450_Monoox"/>
</dbReference>
<dbReference type="EMBL" id="JAJSOF020000027">
    <property type="protein sequence ID" value="KAJ4433399.1"/>
    <property type="molecule type" value="Genomic_DNA"/>
</dbReference>
<organism evidence="13 14">
    <name type="scientific">Periplaneta americana</name>
    <name type="common">American cockroach</name>
    <name type="synonym">Blatta americana</name>
    <dbReference type="NCBI Taxonomy" id="6978"/>
    <lineage>
        <taxon>Eukaryota</taxon>
        <taxon>Metazoa</taxon>
        <taxon>Ecdysozoa</taxon>
        <taxon>Arthropoda</taxon>
        <taxon>Hexapoda</taxon>
        <taxon>Insecta</taxon>
        <taxon>Pterygota</taxon>
        <taxon>Neoptera</taxon>
        <taxon>Polyneoptera</taxon>
        <taxon>Dictyoptera</taxon>
        <taxon>Blattodea</taxon>
        <taxon>Blattoidea</taxon>
        <taxon>Blattidae</taxon>
        <taxon>Blattinae</taxon>
        <taxon>Periplaneta</taxon>
    </lineage>
</organism>
<keyword evidence="7 11" id="KW-0479">Metal-binding</keyword>
<evidence type="ECO:0000256" key="6">
    <source>
        <dbReference type="ARBA" id="ARBA00022617"/>
    </source>
</evidence>
<dbReference type="InterPro" id="IPR001128">
    <property type="entry name" value="Cyt_P450"/>
</dbReference>
<keyword evidence="6 11" id="KW-0349">Heme</keyword>
<evidence type="ECO:0000256" key="7">
    <source>
        <dbReference type="ARBA" id="ARBA00022723"/>
    </source>
</evidence>